<dbReference type="PANTHER" id="PTHR10127">
    <property type="entry name" value="DISCOIDIN, CUB, EGF, LAMININ , AND ZINC METALLOPROTEASE DOMAIN CONTAINING"/>
    <property type="match status" value="1"/>
</dbReference>
<comment type="caution">
    <text evidence="1">Lacks conserved residue(s) required for the propagation of feature annotation.</text>
</comment>
<dbReference type="GO" id="GO:0008270">
    <property type="term" value="F:zinc ion binding"/>
    <property type="evidence" value="ECO:0007669"/>
    <property type="project" value="UniProtKB-UniRule"/>
</dbReference>
<proteinExistence type="predicted"/>
<evidence type="ECO:0000313" key="5">
    <source>
        <dbReference type="Proteomes" id="UP001224325"/>
    </source>
</evidence>
<dbReference type="InterPro" id="IPR034035">
    <property type="entry name" value="Astacin-like_dom"/>
</dbReference>
<keyword evidence="1" id="KW-0479">Metal-binding</keyword>
<keyword evidence="1" id="KW-0378">Hydrolase</keyword>
<dbReference type="InterPro" id="IPR024079">
    <property type="entry name" value="MetalloPept_cat_dom_sf"/>
</dbReference>
<dbReference type="PROSITE" id="PS51864">
    <property type="entry name" value="ASTACIN"/>
    <property type="match status" value="1"/>
</dbReference>
<keyword evidence="1" id="KW-0862">Zinc</keyword>
<comment type="cofactor">
    <cofactor evidence="1">
        <name>Zn(2+)</name>
        <dbReference type="ChEBI" id="CHEBI:29105"/>
    </cofactor>
    <text evidence="1">Binds 1 zinc ion per subunit.</text>
</comment>
<feature type="binding site" evidence="1">
    <location>
        <position position="193"/>
    </location>
    <ligand>
        <name>Zn(2+)</name>
        <dbReference type="ChEBI" id="CHEBI:29105"/>
        <note>catalytic</note>
    </ligand>
</feature>
<dbReference type="SUPFAM" id="SSF55486">
    <property type="entry name" value="Metalloproteases ('zincins'), catalytic domain"/>
    <property type="match status" value="1"/>
</dbReference>
<dbReference type="PANTHER" id="PTHR10127:SF850">
    <property type="entry name" value="METALLOENDOPEPTIDASE"/>
    <property type="match status" value="1"/>
</dbReference>
<keyword evidence="2" id="KW-0812">Transmembrane</keyword>
<keyword evidence="1" id="KW-0645">Protease</keyword>
<accession>A0AAU7EEM9</accession>
<feature type="domain" description="Peptidase M12A" evidence="3">
    <location>
        <begin position="96"/>
        <end position="289"/>
    </location>
</feature>
<keyword evidence="2" id="KW-1133">Transmembrane helix</keyword>
<dbReference type="AlphaFoldDB" id="A0AAU7EEM9"/>
<evidence type="ECO:0000256" key="2">
    <source>
        <dbReference type="SAM" id="Phobius"/>
    </source>
</evidence>
<feature type="transmembrane region" description="Helical" evidence="2">
    <location>
        <begin position="7"/>
        <end position="28"/>
    </location>
</feature>
<dbReference type="SMART" id="SM00235">
    <property type="entry name" value="ZnMc"/>
    <property type="match status" value="1"/>
</dbReference>
<dbReference type="EMBL" id="CP155618">
    <property type="protein sequence ID" value="XBL13901.1"/>
    <property type="molecule type" value="Genomic_DNA"/>
</dbReference>
<dbReference type="CDD" id="cd04280">
    <property type="entry name" value="ZnMc_astacin_like"/>
    <property type="match status" value="1"/>
</dbReference>
<reference evidence="4" key="1">
    <citation type="submission" date="2024-04" db="EMBL/GenBank/DDBJ databases">
        <title>Mariniflexile litorale, isolated from the shallow sediments of the Sea of Japan.</title>
        <authorList>
            <person name="Romanenko L."/>
            <person name="Isaeva M."/>
        </authorList>
    </citation>
    <scope>NUCLEOTIDE SEQUENCE [LARGE SCALE GENOMIC DNA]</scope>
    <source>
        <strain evidence="4">KMM 9835</strain>
    </source>
</reference>
<keyword evidence="1" id="KW-0482">Metalloprotease</keyword>
<sequence length="289" mass="33215">MKKKIHRYSVLFTIATLFLVSILTWLIIKNNNRSFRPPLEYHSLKSGKKKHIKIVTQLSFTDKDQEIICELVDSLLVIEGDIIIGKIEDFQVQTMAAIKGEGVLWKDGIIPYEIKNGHPKEILIKKAIKYLNNETNLKLIEKGSKDIDYIRFVKSNGCSSWVGKQGEEQIIKVGDCSFGSIVHEILHAAGFYHEQARTDRDEYIEIVWDNVQSDEKHNFMKYIDRGEEGEDIGEYDYNSVMHYDSMGFSSKNNNKTILIRKPPGNEKTIIGQRKGLSSNDVKNINKVYN</sequence>
<evidence type="ECO:0000259" key="3">
    <source>
        <dbReference type="PROSITE" id="PS51864"/>
    </source>
</evidence>
<feature type="binding site" evidence="1">
    <location>
        <position position="187"/>
    </location>
    <ligand>
        <name>Zn(2+)</name>
        <dbReference type="ChEBI" id="CHEBI:29105"/>
        <note>catalytic</note>
    </ligand>
</feature>
<evidence type="ECO:0000256" key="1">
    <source>
        <dbReference type="PROSITE-ProRule" id="PRU01211"/>
    </source>
</evidence>
<keyword evidence="5" id="KW-1185">Reference proteome</keyword>
<name>A0AAU7EEM9_9FLAO</name>
<organism evidence="4 5">
    <name type="scientific">Mariniflexile litorale</name>
    <dbReference type="NCBI Taxonomy" id="3045158"/>
    <lineage>
        <taxon>Bacteria</taxon>
        <taxon>Pseudomonadati</taxon>
        <taxon>Bacteroidota</taxon>
        <taxon>Flavobacteriia</taxon>
        <taxon>Flavobacteriales</taxon>
        <taxon>Flavobacteriaceae</taxon>
        <taxon>Mariniflexile</taxon>
    </lineage>
</organism>
<evidence type="ECO:0000313" key="4">
    <source>
        <dbReference type="EMBL" id="XBL13901.1"/>
    </source>
</evidence>
<feature type="active site" evidence="1">
    <location>
        <position position="184"/>
    </location>
</feature>
<dbReference type="RefSeq" id="WP_308991877.1">
    <property type="nucleotide sequence ID" value="NZ_CP155618.1"/>
</dbReference>
<dbReference type="KEGG" id="mlil:QLS71_016460"/>
<dbReference type="InterPro" id="IPR006026">
    <property type="entry name" value="Peptidase_Metallo"/>
</dbReference>
<dbReference type="GO" id="GO:0004222">
    <property type="term" value="F:metalloendopeptidase activity"/>
    <property type="evidence" value="ECO:0007669"/>
    <property type="project" value="UniProtKB-UniRule"/>
</dbReference>
<feature type="binding site" evidence="1">
    <location>
        <position position="183"/>
    </location>
    <ligand>
        <name>Zn(2+)</name>
        <dbReference type="ChEBI" id="CHEBI:29105"/>
        <note>catalytic</note>
    </ligand>
</feature>
<dbReference type="PRINTS" id="PR00480">
    <property type="entry name" value="ASTACIN"/>
</dbReference>
<dbReference type="GO" id="GO:0006508">
    <property type="term" value="P:proteolysis"/>
    <property type="evidence" value="ECO:0007669"/>
    <property type="project" value="UniProtKB-KW"/>
</dbReference>
<dbReference type="Proteomes" id="UP001224325">
    <property type="component" value="Chromosome"/>
</dbReference>
<keyword evidence="2" id="KW-0472">Membrane</keyword>
<dbReference type="Gene3D" id="3.40.390.10">
    <property type="entry name" value="Collagenase (Catalytic Domain)"/>
    <property type="match status" value="1"/>
</dbReference>
<dbReference type="InterPro" id="IPR001506">
    <property type="entry name" value="Peptidase_M12A"/>
</dbReference>
<dbReference type="Pfam" id="PF01400">
    <property type="entry name" value="Astacin"/>
    <property type="match status" value="1"/>
</dbReference>
<protein>
    <submittedName>
        <fullName evidence="4">M12 family metallopeptidase</fullName>
    </submittedName>
</protein>
<gene>
    <name evidence="4" type="ORF">QLS71_016460</name>
</gene>